<reference evidence="8 9" key="1">
    <citation type="journal article" date="2015" name="Antonie Van Leeuwenhoek">
        <title>Thioclava indica sp. nov., isolated from surface seawater of the Indian Ocean.</title>
        <authorList>
            <person name="Liu Y."/>
            <person name="Lai Q."/>
            <person name="Du J."/>
            <person name="Xu H."/>
            <person name="Jiang L."/>
            <person name="Shao Z."/>
        </authorList>
    </citation>
    <scope>NUCLEOTIDE SEQUENCE [LARGE SCALE GENOMIC DNA]</scope>
    <source>
        <strain evidence="8 9">DT23-4</strain>
    </source>
</reference>
<keyword evidence="3 7" id="KW-0812">Transmembrane</keyword>
<dbReference type="EMBL" id="AUNB01000001">
    <property type="protein sequence ID" value="KEO61697.1"/>
    <property type="molecule type" value="Genomic_DNA"/>
</dbReference>
<dbReference type="Proteomes" id="UP000027471">
    <property type="component" value="Unassembled WGS sequence"/>
</dbReference>
<proteinExistence type="predicted"/>
<dbReference type="InterPro" id="IPR017039">
    <property type="entry name" value="Virul_fac_BrkB"/>
</dbReference>
<sequence length="313" mass="33227">MVRGRRAKTPTDIPAMGWKDIALRVKKQMASDHVGLVAAGIAFYTLLAIFPALTAVLAIGGLVIDPSQIVTQLHTVTEILPQQASTIILDQARDVAGSGTGGLGLTAILGILLALYSASKGVSSLIEGMNVAYDEEEERSFIWLMVIRLGFTVALVVAAVLVLGIMMVIPSVLAFVDLGSAAEGAITGASWLLMLVVLVVALTALYRFGPDRDSPEWRWVTPGSLVACIVWLIATIGFAIYAANFGSYNESFGSLGGAIVLLMWLWVSAFIVLMGAELNAEIEAQTRHDTTTGENEPMGERGAQKADHLGEIS</sequence>
<evidence type="ECO:0000256" key="1">
    <source>
        <dbReference type="ARBA" id="ARBA00004651"/>
    </source>
</evidence>
<dbReference type="STRING" id="1353528.DT23_01625"/>
<dbReference type="Pfam" id="PF03631">
    <property type="entry name" value="Virul_fac_BrkB"/>
    <property type="match status" value="1"/>
</dbReference>
<comment type="subcellular location">
    <subcellularLocation>
        <location evidence="1">Cell membrane</location>
        <topology evidence="1">Multi-pass membrane protein</topology>
    </subcellularLocation>
</comment>
<feature type="transmembrane region" description="Helical" evidence="7">
    <location>
        <begin position="220"/>
        <end position="243"/>
    </location>
</feature>
<dbReference type="GO" id="GO:0005886">
    <property type="term" value="C:plasma membrane"/>
    <property type="evidence" value="ECO:0007669"/>
    <property type="project" value="UniProtKB-SubCell"/>
</dbReference>
<evidence type="ECO:0000313" key="9">
    <source>
        <dbReference type="Proteomes" id="UP000027471"/>
    </source>
</evidence>
<feature type="transmembrane region" description="Helical" evidence="7">
    <location>
        <begin position="140"/>
        <end position="169"/>
    </location>
</feature>
<evidence type="ECO:0000256" key="6">
    <source>
        <dbReference type="SAM" id="MobiDB-lite"/>
    </source>
</evidence>
<evidence type="ECO:0000256" key="5">
    <source>
        <dbReference type="ARBA" id="ARBA00023136"/>
    </source>
</evidence>
<dbReference type="PIRSF" id="PIRSF035875">
    <property type="entry name" value="RNase_BN"/>
    <property type="match status" value="1"/>
</dbReference>
<accession>A0A074KJI6</accession>
<dbReference type="PANTHER" id="PTHR30213:SF0">
    <property type="entry name" value="UPF0761 MEMBRANE PROTEIN YIHY"/>
    <property type="match status" value="1"/>
</dbReference>
<keyword evidence="5 7" id="KW-0472">Membrane</keyword>
<feature type="transmembrane region" description="Helical" evidence="7">
    <location>
        <begin position="189"/>
        <end position="208"/>
    </location>
</feature>
<evidence type="ECO:0000256" key="7">
    <source>
        <dbReference type="SAM" id="Phobius"/>
    </source>
</evidence>
<dbReference type="OrthoDB" id="9781030at2"/>
<protein>
    <submittedName>
        <fullName evidence="8">Uncharacterized protein</fullName>
    </submittedName>
</protein>
<keyword evidence="4 7" id="KW-1133">Transmembrane helix</keyword>
<feature type="compositionally biased region" description="Basic and acidic residues" evidence="6">
    <location>
        <begin position="298"/>
        <end position="313"/>
    </location>
</feature>
<keyword evidence="9" id="KW-1185">Reference proteome</keyword>
<comment type="caution">
    <text evidence="8">The sequence shown here is derived from an EMBL/GenBank/DDBJ whole genome shotgun (WGS) entry which is preliminary data.</text>
</comment>
<organism evidence="8 9">
    <name type="scientific">Thioclava indica</name>
    <dbReference type="NCBI Taxonomy" id="1353528"/>
    <lineage>
        <taxon>Bacteria</taxon>
        <taxon>Pseudomonadati</taxon>
        <taxon>Pseudomonadota</taxon>
        <taxon>Alphaproteobacteria</taxon>
        <taxon>Rhodobacterales</taxon>
        <taxon>Paracoccaceae</taxon>
        <taxon>Thioclava</taxon>
    </lineage>
</organism>
<dbReference type="NCBIfam" id="TIGR00765">
    <property type="entry name" value="yihY_not_rbn"/>
    <property type="match status" value="1"/>
</dbReference>
<evidence type="ECO:0000313" key="8">
    <source>
        <dbReference type="EMBL" id="KEO61697.1"/>
    </source>
</evidence>
<dbReference type="RefSeq" id="WP_038127436.1">
    <property type="nucleotide sequence ID" value="NZ_AUNB01000001.1"/>
</dbReference>
<dbReference type="AlphaFoldDB" id="A0A074KJI6"/>
<keyword evidence="2" id="KW-1003">Cell membrane</keyword>
<dbReference type="PANTHER" id="PTHR30213">
    <property type="entry name" value="INNER MEMBRANE PROTEIN YHJD"/>
    <property type="match status" value="1"/>
</dbReference>
<feature type="transmembrane region" description="Helical" evidence="7">
    <location>
        <begin position="34"/>
        <end position="64"/>
    </location>
</feature>
<feature type="transmembrane region" description="Helical" evidence="7">
    <location>
        <begin position="99"/>
        <end position="119"/>
    </location>
</feature>
<name>A0A074KJI6_9RHOB</name>
<gene>
    <name evidence="8" type="ORF">DT23_01625</name>
</gene>
<feature type="region of interest" description="Disordered" evidence="6">
    <location>
        <begin position="288"/>
        <end position="313"/>
    </location>
</feature>
<dbReference type="eggNOG" id="COG1295">
    <property type="taxonomic scope" value="Bacteria"/>
</dbReference>
<evidence type="ECO:0000256" key="3">
    <source>
        <dbReference type="ARBA" id="ARBA00022692"/>
    </source>
</evidence>
<feature type="transmembrane region" description="Helical" evidence="7">
    <location>
        <begin position="255"/>
        <end position="276"/>
    </location>
</feature>
<evidence type="ECO:0000256" key="4">
    <source>
        <dbReference type="ARBA" id="ARBA00022989"/>
    </source>
</evidence>
<evidence type="ECO:0000256" key="2">
    <source>
        <dbReference type="ARBA" id="ARBA00022475"/>
    </source>
</evidence>